<feature type="region of interest" description="Disordered" evidence="1">
    <location>
        <begin position="104"/>
        <end position="269"/>
    </location>
</feature>
<keyword evidence="2" id="KW-1133">Transmembrane helix</keyword>
<evidence type="ECO:0000313" key="3">
    <source>
        <dbReference type="EMBL" id="KAH0547942.1"/>
    </source>
</evidence>
<feature type="compositionally biased region" description="Low complexity" evidence="1">
    <location>
        <begin position="14"/>
        <end position="47"/>
    </location>
</feature>
<protein>
    <submittedName>
        <fullName evidence="3">Uncharacterized protein</fullName>
    </submittedName>
</protein>
<evidence type="ECO:0000313" key="4">
    <source>
        <dbReference type="Proteomes" id="UP000750711"/>
    </source>
</evidence>
<proteinExistence type="predicted"/>
<evidence type="ECO:0000256" key="2">
    <source>
        <dbReference type="SAM" id="Phobius"/>
    </source>
</evidence>
<name>A0A9P8IEB4_9PEZI</name>
<feature type="compositionally biased region" description="Polar residues" evidence="1">
    <location>
        <begin position="200"/>
        <end position="209"/>
    </location>
</feature>
<keyword evidence="2" id="KW-0472">Membrane</keyword>
<organism evidence="3 4">
    <name type="scientific">Trichoglossum hirsutum</name>
    <dbReference type="NCBI Taxonomy" id="265104"/>
    <lineage>
        <taxon>Eukaryota</taxon>
        <taxon>Fungi</taxon>
        <taxon>Dikarya</taxon>
        <taxon>Ascomycota</taxon>
        <taxon>Pezizomycotina</taxon>
        <taxon>Geoglossomycetes</taxon>
        <taxon>Geoglossales</taxon>
        <taxon>Geoglossaceae</taxon>
        <taxon>Trichoglossum</taxon>
    </lineage>
</organism>
<gene>
    <name evidence="3" type="ORF">GP486_008317</name>
</gene>
<keyword evidence="2" id="KW-0812">Transmembrane</keyword>
<feature type="transmembrane region" description="Helical" evidence="2">
    <location>
        <begin position="54"/>
        <end position="77"/>
    </location>
</feature>
<sequence>MLNPGEDFPPEGGPSSTTSSTAASSTSSASPSTAAAVTATSSPAPGHQGLSSGAIAGIAIGSCAVVLMAAALFFLLGRQRTLDEVIKNRESFIASGLDMRHASMNGSHRNPYGSGPTPGSISGSNSDATRKYATHREYYDSNGNGNGGGYDPRSSGPEEYLSPLPVAARTYSPGAVGDTSDDGHPNTPRSPPGSVAGGRTSRQSYSSYTPGDDRLHVGRNTTSASRRGPHELFTPLDEDSQYDDQPSAPPSPGHQRPLDGPGPGGEYRY</sequence>
<reference evidence="3" key="1">
    <citation type="submission" date="2021-03" db="EMBL/GenBank/DDBJ databases">
        <title>Comparative genomics and phylogenomic investigation of the class Geoglossomycetes provide insights into ecological specialization and systematics.</title>
        <authorList>
            <person name="Melie T."/>
            <person name="Pirro S."/>
            <person name="Miller A.N."/>
            <person name="Quandt A."/>
        </authorList>
    </citation>
    <scope>NUCLEOTIDE SEQUENCE</scope>
    <source>
        <strain evidence="3">CAQ_001_2017</strain>
    </source>
</reference>
<feature type="compositionally biased region" description="Basic and acidic residues" evidence="1">
    <location>
        <begin position="128"/>
        <end position="139"/>
    </location>
</feature>
<accession>A0A9P8IEB4</accession>
<feature type="region of interest" description="Disordered" evidence="1">
    <location>
        <begin position="1"/>
        <end position="47"/>
    </location>
</feature>
<evidence type="ECO:0000256" key="1">
    <source>
        <dbReference type="SAM" id="MobiDB-lite"/>
    </source>
</evidence>
<dbReference type="EMBL" id="JAGHQM010003054">
    <property type="protein sequence ID" value="KAH0547942.1"/>
    <property type="molecule type" value="Genomic_DNA"/>
</dbReference>
<keyword evidence="4" id="KW-1185">Reference proteome</keyword>
<dbReference type="AlphaFoldDB" id="A0A9P8IEB4"/>
<dbReference type="CDD" id="cd12087">
    <property type="entry name" value="TM_EGFR-like"/>
    <property type="match status" value="1"/>
</dbReference>
<comment type="caution">
    <text evidence="3">The sequence shown here is derived from an EMBL/GenBank/DDBJ whole genome shotgun (WGS) entry which is preliminary data.</text>
</comment>
<feature type="compositionally biased region" description="Low complexity" evidence="1">
    <location>
        <begin position="111"/>
        <end position="126"/>
    </location>
</feature>
<dbReference type="Proteomes" id="UP000750711">
    <property type="component" value="Unassembled WGS sequence"/>
</dbReference>